<keyword evidence="2" id="KW-0732">Signal</keyword>
<proteinExistence type="predicted"/>
<evidence type="ECO:0000313" key="4">
    <source>
        <dbReference type="RefSeq" id="XP_055881438.1"/>
    </source>
</evidence>
<evidence type="ECO:0000256" key="1">
    <source>
        <dbReference type="SAM" id="MobiDB-lite"/>
    </source>
</evidence>
<evidence type="ECO:0000256" key="2">
    <source>
        <dbReference type="SAM" id="SignalP"/>
    </source>
</evidence>
<accession>A0A9W3A2M3</accession>
<gene>
    <name evidence="4" type="primary">LOC106052873</name>
</gene>
<name>A0A9W3A2M3_BIOGL</name>
<organism evidence="3 4">
    <name type="scientific">Biomphalaria glabrata</name>
    <name type="common">Bloodfluke planorb</name>
    <name type="synonym">Freshwater snail</name>
    <dbReference type="NCBI Taxonomy" id="6526"/>
    <lineage>
        <taxon>Eukaryota</taxon>
        <taxon>Metazoa</taxon>
        <taxon>Spiralia</taxon>
        <taxon>Lophotrochozoa</taxon>
        <taxon>Mollusca</taxon>
        <taxon>Gastropoda</taxon>
        <taxon>Heterobranchia</taxon>
        <taxon>Euthyneura</taxon>
        <taxon>Panpulmonata</taxon>
        <taxon>Hygrophila</taxon>
        <taxon>Lymnaeoidea</taxon>
        <taxon>Planorbidae</taxon>
        <taxon>Biomphalaria</taxon>
    </lineage>
</organism>
<protein>
    <submittedName>
        <fullName evidence="4">Uncharacterized protein LOC106052873</fullName>
    </submittedName>
</protein>
<dbReference type="AlphaFoldDB" id="A0A9W3A2M3"/>
<sequence>MTLSQVFVFQVAVAVIAAQTRSEYTRFYQPVPSQPSNAYNPSNSQPAAYSRPQPNNYAPGQPYIYTPSSQPYGFNQQANNPSYPTGGYNNAPVYQPQASNYGPYSPVNLFYGAYNAYPANSYQNCTDQTCKNTECCEFNGLRYVCVAQSSAVTTAAPGAVCARPKRCYSNGDCPSGHCCVQRLDTVATTDPNYNNIYAPGYNGYRGNSYGGGYNSYNNPLYKNERGECLAAASNNNDCRRPVEGSATNYCPCSASGDVCKFTPENPVVGKCTASAGKK</sequence>
<reference evidence="4" key="1">
    <citation type="submission" date="2025-08" db="UniProtKB">
        <authorList>
            <consortium name="RefSeq"/>
        </authorList>
    </citation>
    <scope>IDENTIFICATION</scope>
</reference>
<feature type="chain" id="PRO_5040806797" evidence="2">
    <location>
        <begin position="19"/>
        <end position="278"/>
    </location>
</feature>
<feature type="compositionally biased region" description="Polar residues" evidence="1">
    <location>
        <begin position="34"/>
        <end position="53"/>
    </location>
</feature>
<keyword evidence="3" id="KW-1185">Reference proteome</keyword>
<feature type="region of interest" description="Disordered" evidence="1">
    <location>
        <begin position="30"/>
        <end position="53"/>
    </location>
</feature>
<dbReference type="GeneID" id="106052873"/>
<evidence type="ECO:0000313" key="3">
    <source>
        <dbReference type="Proteomes" id="UP001165740"/>
    </source>
</evidence>
<dbReference type="RefSeq" id="XP_055881438.1">
    <property type="nucleotide sequence ID" value="XM_056025463.1"/>
</dbReference>
<dbReference type="OrthoDB" id="10366399at2759"/>
<dbReference type="Proteomes" id="UP001165740">
    <property type="component" value="Chromosome 4"/>
</dbReference>
<feature type="signal peptide" evidence="2">
    <location>
        <begin position="1"/>
        <end position="18"/>
    </location>
</feature>